<dbReference type="AlphaFoldDB" id="A0AAW0HQB4"/>
<organism evidence="1 2">
    <name type="scientific">Myodes glareolus</name>
    <name type="common">Bank vole</name>
    <name type="synonym">Clethrionomys glareolus</name>
    <dbReference type="NCBI Taxonomy" id="447135"/>
    <lineage>
        <taxon>Eukaryota</taxon>
        <taxon>Metazoa</taxon>
        <taxon>Chordata</taxon>
        <taxon>Craniata</taxon>
        <taxon>Vertebrata</taxon>
        <taxon>Euteleostomi</taxon>
        <taxon>Mammalia</taxon>
        <taxon>Eutheria</taxon>
        <taxon>Euarchontoglires</taxon>
        <taxon>Glires</taxon>
        <taxon>Rodentia</taxon>
        <taxon>Myomorpha</taxon>
        <taxon>Muroidea</taxon>
        <taxon>Cricetidae</taxon>
        <taxon>Arvicolinae</taxon>
        <taxon>Myodes</taxon>
    </lineage>
</organism>
<reference evidence="1 2" key="1">
    <citation type="journal article" date="2023" name="bioRxiv">
        <title>Conserved and derived expression patterns and positive selection on dental genes reveal complex evolutionary context of ever-growing rodent molars.</title>
        <authorList>
            <person name="Calamari Z.T."/>
            <person name="Song A."/>
            <person name="Cohen E."/>
            <person name="Akter M."/>
            <person name="Roy R.D."/>
            <person name="Hallikas O."/>
            <person name="Christensen M.M."/>
            <person name="Li P."/>
            <person name="Marangoni P."/>
            <person name="Jernvall J."/>
            <person name="Klein O.D."/>
        </authorList>
    </citation>
    <scope>NUCLEOTIDE SEQUENCE [LARGE SCALE GENOMIC DNA]</scope>
    <source>
        <strain evidence="1">V071</strain>
    </source>
</reference>
<gene>
    <name evidence="1" type="ORF">U0070_021405</name>
</gene>
<dbReference type="EMBL" id="JBBHLL010000385">
    <property type="protein sequence ID" value="KAK7804307.1"/>
    <property type="molecule type" value="Genomic_DNA"/>
</dbReference>
<evidence type="ECO:0000313" key="1">
    <source>
        <dbReference type="EMBL" id="KAK7804307.1"/>
    </source>
</evidence>
<evidence type="ECO:0000313" key="2">
    <source>
        <dbReference type="Proteomes" id="UP001488838"/>
    </source>
</evidence>
<keyword evidence="2" id="KW-1185">Reference proteome</keyword>
<protein>
    <submittedName>
        <fullName evidence="1">Uncharacterized protein</fullName>
    </submittedName>
</protein>
<accession>A0AAW0HQB4</accession>
<feature type="non-terminal residue" evidence="1">
    <location>
        <position position="36"/>
    </location>
</feature>
<name>A0AAW0HQB4_MYOGA</name>
<proteinExistence type="predicted"/>
<sequence length="36" mass="4402">MSTMEKKELGQEDYLPWFEVFYKLLNILADYTTKQQ</sequence>
<comment type="caution">
    <text evidence="1">The sequence shown here is derived from an EMBL/GenBank/DDBJ whole genome shotgun (WGS) entry which is preliminary data.</text>
</comment>
<dbReference type="Proteomes" id="UP001488838">
    <property type="component" value="Unassembled WGS sequence"/>
</dbReference>